<sequence>MQVQQLSYNFLLKQSTLPGTFARRGYTKRLSQLRLRAGPIGEAQAVKKKLLQTIAESRKEGATRQRQERILEAVRELENQDEAITSPVSGRWTLVYSTKIGNALSTPWDRTFVQEATNRLYGVFFKFAPALAGSQETGASNVSNEQLVDLEAKRVDNIVEISLWRGLDARLTVRVWGEVEGGADSQELLVVFTGWSVGLSRPSSGAPGPGLRLLLPRPKGTLRVTYCDVDQPRRPRRPLRHEQGAEDPFPLPAAELRACGAAPSGEEGQRAREALFAAEDCGWASSWDERR</sequence>
<feature type="domain" description="Plastid lipid-associated protein/fibrillin conserved" evidence="4">
    <location>
        <begin position="45"/>
        <end position="179"/>
    </location>
</feature>
<reference evidence="5" key="1">
    <citation type="submission" date="2014-05" db="EMBL/GenBank/DDBJ databases">
        <title>The transcriptome of the halophilic microalga Tetraselmis sp. GSL018 isolated from the Great Salt Lake, Utah.</title>
        <authorList>
            <person name="Jinkerson R.E."/>
            <person name="D'Adamo S."/>
            <person name="Posewitz M.C."/>
        </authorList>
    </citation>
    <scope>NUCLEOTIDE SEQUENCE</scope>
    <source>
        <strain evidence="5">GSL018</strain>
    </source>
</reference>
<comment type="subcellular location">
    <subcellularLocation>
        <location evidence="1">Plastid</location>
    </subcellularLocation>
</comment>
<dbReference type="GO" id="GO:0009536">
    <property type="term" value="C:plastid"/>
    <property type="evidence" value="ECO:0007669"/>
    <property type="project" value="UniProtKB-SubCell"/>
</dbReference>
<evidence type="ECO:0000256" key="3">
    <source>
        <dbReference type="SAM" id="MobiDB-lite"/>
    </source>
</evidence>
<proteinExistence type="predicted"/>
<accession>A0A061RWJ3</accession>
<dbReference type="AlphaFoldDB" id="A0A061RWJ3"/>
<gene>
    <name evidence="5" type="ORF">TSPGSL018_24193</name>
</gene>
<dbReference type="EMBL" id="GBEZ01010640">
    <property type="protein sequence ID" value="JAC75060.1"/>
    <property type="molecule type" value="Transcribed_RNA"/>
</dbReference>
<dbReference type="Pfam" id="PF04755">
    <property type="entry name" value="PAP_fibrillin"/>
    <property type="match status" value="1"/>
</dbReference>
<organism evidence="5">
    <name type="scientific">Tetraselmis sp. GSL018</name>
    <dbReference type="NCBI Taxonomy" id="582737"/>
    <lineage>
        <taxon>Eukaryota</taxon>
        <taxon>Viridiplantae</taxon>
        <taxon>Chlorophyta</taxon>
        <taxon>core chlorophytes</taxon>
        <taxon>Chlorodendrophyceae</taxon>
        <taxon>Chlorodendrales</taxon>
        <taxon>Chlorodendraceae</taxon>
        <taxon>Tetraselmis</taxon>
    </lineage>
</organism>
<dbReference type="InterPro" id="IPR006843">
    <property type="entry name" value="PAP/fibrillin_dom"/>
</dbReference>
<name>A0A061RWJ3_9CHLO</name>
<keyword evidence="2" id="KW-0934">Plastid</keyword>
<evidence type="ECO:0000313" key="5">
    <source>
        <dbReference type="EMBL" id="JAC75060.1"/>
    </source>
</evidence>
<evidence type="ECO:0000256" key="1">
    <source>
        <dbReference type="ARBA" id="ARBA00004474"/>
    </source>
</evidence>
<feature type="non-terminal residue" evidence="5">
    <location>
        <position position="291"/>
    </location>
</feature>
<evidence type="ECO:0000256" key="2">
    <source>
        <dbReference type="ARBA" id="ARBA00022640"/>
    </source>
</evidence>
<evidence type="ECO:0000259" key="4">
    <source>
        <dbReference type="Pfam" id="PF04755"/>
    </source>
</evidence>
<protein>
    <recommendedName>
        <fullName evidence="4">Plastid lipid-associated protein/fibrillin conserved domain-containing protein</fullName>
    </recommendedName>
</protein>
<feature type="region of interest" description="Disordered" evidence="3">
    <location>
        <begin position="232"/>
        <end position="271"/>
    </location>
</feature>